<keyword evidence="4" id="KW-1185">Reference proteome</keyword>
<dbReference type="RefSeq" id="WP_153411341.1">
    <property type="nucleotide sequence ID" value="NZ_WEGK01000007.1"/>
</dbReference>
<protein>
    <recommendedName>
        <fullName evidence="2">Putative regulatory protein FmdB zinc ribbon domain-containing protein</fullName>
    </recommendedName>
</protein>
<organism evidence="3 4">
    <name type="scientific">Nocardia macrotermitis</name>
    <dbReference type="NCBI Taxonomy" id="2585198"/>
    <lineage>
        <taxon>Bacteria</taxon>
        <taxon>Bacillati</taxon>
        <taxon>Actinomycetota</taxon>
        <taxon>Actinomycetes</taxon>
        <taxon>Mycobacteriales</taxon>
        <taxon>Nocardiaceae</taxon>
        <taxon>Nocardia</taxon>
    </lineage>
</organism>
<accession>A0A7K0D4W6</accession>
<comment type="caution">
    <text evidence="3">The sequence shown here is derived from an EMBL/GenBank/DDBJ whole genome shotgun (WGS) entry which is preliminary data.</text>
</comment>
<reference evidence="3 4" key="1">
    <citation type="submission" date="2019-10" db="EMBL/GenBank/DDBJ databases">
        <title>Nocardia macrotermitis sp. nov. and Nocardia aurantia sp. nov., isolated from the gut of fungus growing-termite Macrotermes natalensis.</title>
        <authorList>
            <person name="Benndorf R."/>
            <person name="Schwitalla J."/>
            <person name="Martin K."/>
            <person name="De Beer W."/>
            <person name="Kaster A.-K."/>
            <person name="Vollmers J."/>
            <person name="Poulsen M."/>
            <person name="Beemelmanns C."/>
        </authorList>
    </citation>
    <scope>NUCLEOTIDE SEQUENCE [LARGE SCALE GENOMIC DNA]</scope>
    <source>
        <strain evidence="3 4">RB20</strain>
    </source>
</reference>
<dbReference type="Proteomes" id="UP000438448">
    <property type="component" value="Unassembled WGS sequence"/>
</dbReference>
<dbReference type="SMART" id="SM00834">
    <property type="entry name" value="CxxC_CXXC_SSSS"/>
    <property type="match status" value="1"/>
</dbReference>
<sequence>MPSYEFTCPVCGGFDRWHRMTEVPDSAPCPVCRRQARRRVCGGGLLRSGSAATRLLDATARTASEPPTVSAPPPRRGARVTRNPLHRKLPRY</sequence>
<dbReference type="InterPro" id="IPR013429">
    <property type="entry name" value="Regulatory_FmdB_Zinc_ribbon"/>
</dbReference>
<dbReference type="EMBL" id="WEGK01000007">
    <property type="protein sequence ID" value="MQY20601.1"/>
    <property type="molecule type" value="Genomic_DNA"/>
</dbReference>
<dbReference type="Pfam" id="PF09723">
    <property type="entry name" value="Zn_ribbon_8"/>
    <property type="match status" value="1"/>
</dbReference>
<evidence type="ECO:0000256" key="1">
    <source>
        <dbReference type="SAM" id="MobiDB-lite"/>
    </source>
</evidence>
<feature type="domain" description="Putative regulatory protein FmdB zinc ribbon" evidence="2">
    <location>
        <begin position="1"/>
        <end position="41"/>
    </location>
</feature>
<feature type="compositionally biased region" description="Basic residues" evidence="1">
    <location>
        <begin position="76"/>
        <end position="92"/>
    </location>
</feature>
<evidence type="ECO:0000259" key="2">
    <source>
        <dbReference type="SMART" id="SM00834"/>
    </source>
</evidence>
<dbReference type="OrthoDB" id="9792898at2"/>
<evidence type="ECO:0000313" key="4">
    <source>
        <dbReference type="Proteomes" id="UP000438448"/>
    </source>
</evidence>
<dbReference type="AlphaFoldDB" id="A0A7K0D4W6"/>
<evidence type="ECO:0000313" key="3">
    <source>
        <dbReference type="EMBL" id="MQY20601.1"/>
    </source>
</evidence>
<dbReference type="NCBIfam" id="TIGR02605">
    <property type="entry name" value="CxxC_CxxC_SSSS"/>
    <property type="match status" value="1"/>
</dbReference>
<name>A0A7K0D4W6_9NOCA</name>
<proteinExistence type="predicted"/>
<feature type="region of interest" description="Disordered" evidence="1">
    <location>
        <begin position="59"/>
        <end position="92"/>
    </location>
</feature>
<gene>
    <name evidence="3" type="ORF">NRB20_37080</name>
</gene>